<proteinExistence type="predicted"/>
<dbReference type="RefSeq" id="WP_134721813.1">
    <property type="nucleotide sequence ID" value="NZ_CP134081.1"/>
</dbReference>
<evidence type="ECO:0000313" key="2">
    <source>
        <dbReference type="EMBL" id="WNC11596.1"/>
    </source>
</evidence>
<organism evidence="2 4">
    <name type="scientific">Pseudomonas coleopterorum</name>
    <dbReference type="NCBI Taxonomy" id="1605838"/>
    <lineage>
        <taxon>Bacteria</taxon>
        <taxon>Pseudomonadati</taxon>
        <taxon>Pseudomonadota</taxon>
        <taxon>Gammaproteobacteria</taxon>
        <taxon>Pseudomonadales</taxon>
        <taxon>Pseudomonadaceae</taxon>
        <taxon>Pseudomonas</taxon>
    </lineage>
</organism>
<dbReference type="EMBL" id="JACYWZ010000003">
    <property type="protein sequence ID" value="MBD8769652.1"/>
    <property type="molecule type" value="Genomic_DNA"/>
</dbReference>
<name>A0AAJ6M3B3_9PSED</name>
<dbReference type="Proteomes" id="UP001258207">
    <property type="component" value="Chromosome"/>
</dbReference>
<keyword evidence="3" id="KW-1185">Reference proteome</keyword>
<evidence type="ECO:0000313" key="1">
    <source>
        <dbReference type="EMBL" id="MBD8769652.1"/>
    </source>
</evidence>
<accession>A0AAJ6M3B3</accession>
<evidence type="ECO:0000313" key="3">
    <source>
        <dbReference type="Proteomes" id="UP000620025"/>
    </source>
</evidence>
<protein>
    <submittedName>
        <fullName evidence="2">Uncharacterized protein</fullName>
    </submittedName>
</protein>
<dbReference type="AlphaFoldDB" id="A0AAJ6M3B3"/>
<dbReference type="EMBL" id="CP134081">
    <property type="protein sequence ID" value="WNC11596.1"/>
    <property type="molecule type" value="Genomic_DNA"/>
</dbReference>
<gene>
    <name evidence="1" type="ORF">IFT38_08865</name>
    <name evidence="2" type="ORF">RI108_09395</name>
</gene>
<reference evidence="2" key="2">
    <citation type="submission" date="2023-09" db="EMBL/GenBank/DDBJ databases">
        <title>First report of Pseudomonas coleopterorum DJ13 causing leaf spot on Rhododendron pulchrum Sweet in China.</title>
        <authorList>
            <person name="Zhang Y."/>
        </authorList>
    </citation>
    <scope>NUCLEOTIDE SEQUENCE</scope>
    <source>
        <strain evidence="2">DJ13</strain>
    </source>
</reference>
<evidence type="ECO:0000313" key="4">
    <source>
        <dbReference type="Proteomes" id="UP001258207"/>
    </source>
</evidence>
<sequence length="73" mass="8030">MSISTSSPDQRHHAMQALLEEFAMRGVDMQAVAEAAKLRLLGSSELCLLHADYRVQCARAVDELLSQVTLSQT</sequence>
<dbReference type="Proteomes" id="UP000620025">
    <property type="component" value="Unassembled WGS sequence"/>
</dbReference>
<reference evidence="1 3" key="1">
    <citation type="journal article" date="2020" name="FEMS Microbiol. Ecol.">
        <title>Temporal dynamics of bacterial communities during seed development and maturation.</title>
        <authorList>
            <person name="Chesneau G."/>
            <person name="Torres-Cortes G."/>
            <person name="Briand M."/>
            <person name="Darrasse A."/>
            <person name="Preveaux A."/>
            <person name="Marais C."/>
            <person name="Jacques M.A."/>
            <person name="Shade A."/>
            <person name="Barret M."/>
        </authorList>
    </citation>
    <scope>NUCLEOTIDE SEQUENCE [LARGE SCALE GENOMIC DNA]</scope>
    <source>
        <strain evidence="1 3">CFBP13599</strain>
    </source>
</reference>